<evidence type="ECO:0000259" key="1">
    <source>
        <dbReference type="PROSITE" id="PS50995"/>
    </source>
</evidence>
<dbReference type="PANTHER" id="PTHR33164">
    <property type="entry name" value="TRANSCRIPTIONAL REGULATOR, MARR FAMILY"/>
    <property type="match status" value="1"/>
</dbReference>
<dbReference type="Gene3D" id="1.10.10.10">
    <property type="entry name" value="Winged helix-like DNA-binding domain superfamily/Winged helix DNA-binding domain"/>
    <property type="match status" value="1"/>
</dbReference>
<dbReference type="GO" id="GO:0006950">
    <property type="term" value="P:response to stress"/>
    <property type="evidence" value="ECO:0007669"/>
    <property type="project" value="TreeGrafter"/>
</dbReference>
<dbReference type="OrthoDB" id="7723661at2"/>
<name>A0A7W6Q3D9_9RHOB</name>
<keyword evidence="3" id="KW-1185">Reference proteome</keyword>
<evidence type="ECO:0000313" key="2">
    <source>
        <dbReference type="EMBL" id="MBB4173004.1"/>
    </source>
</evidence>
<dbReference type="SUPFAM" id="SSF46785">
    <property type="entry name" value="Winged helix' DNA-binding domain"/>
    <property type="match status" value="1"/>
</dbReference>
<protein>
    <submittedName>
        <fullName evidence="2">DNA-binding MarR family transcriptional regulator</fullName>
    </submittedName>
</protein>
<proteinExistence type="predicted"/>
<dbReference type="GO" id="GO:0003700">
    <property type="term" value="F:DNA-binding transcription factor activity"/>
    <property type="evidence" value="ECO:0007669"/>
    <property type="project" value="InterPro"/>
</dbReference>
<organism evidence="2 3">
    <name type="scientific">Sulfitobacter noctilucicola</name>
    <dbReference type="NCBI Taxonomy" id="1342301"/>
    <lineage>
        <taxon>Bacteria</taxon>
        <taxon>Pseudomonadati</taxon>
        <taxon>Pseudomonadota</taxon>
        <taxon>Alphaproteobacteria</taxon>
        <taxon>Rhodobacterales</taxon>
        <taxon>Roseobacteraceae</taxon>
        <taxon>Sulfitobacter</taxon>
    </lineage>
</organism>
<dbReference type="GO" id="GO:0003677">
    <property type="term" value="F:DNA binding"/>
    <property type="evidence" value="ECO:0007669"/>
    <property type="project" value="UniProtKB-KW"/>
</dbReference>
<feature type="domain" description="HTH marR-type" evidence="1">
    <location>
        <begin position="25"/>
        <end position="158"/>
    </location>
</feature>
<keyword evidence="2" id="KW-0238">DNA-binding</keyword>
<dbReference type="InterPro" id="IPR000835">
    <property type="entry name" value="HTH_MarR-typ"/>
</dbReference>
<dbReference type="Proteomes" id="UP000565745">
    <property type="component" value="Unassembled WGS sequence"/>
</dbReference>
<accession>A0A7W6Q3D9</accession>
<dbReference type="InterPro" id="IPR036388">
    <property type="entry name" value="WH-like_DNA-bd_sf"/>
</dbReference>
<dbReference type="PROSITE" id="PS50995">
    <property type="entry name" value="HTH_MARR_2"/>
    <property type="match status" value="1"/>
</dbReference>
<sequence length="174" mass="19659">MNGGLDESFDGTQPVARHPKAVSIEDVITFRLQRMVSIGERAGHHWSERLFDLSLNEWRLLALVKSRAPCRAGDMADLLLMDKSQTSRVIKALLSKELIKNMPDPLDGRAISLHTTEAGDTLYARIFNEVLKSNERVLSPLSPEEVQTFNAMLERLIEHSENLLEARLGRDLVR</sequence>
<dbReference type="EMBL" id="JACIFU010000001">
    <property type="protein sequence ID" value="MBB4173004.1"/>
    <property type="molecule type" value="Genomic_DNA"/>
</dbReference>
<dbReference type="RefSeq" id="WP_025054915.1">
    <property type="nucleotide sequence ID" value="NZ_JACIFU010000001.1"/>
</dbReference>
<gene>
    <name evidence="2" type="ORF">GGR93_000765</name>
</gene>
<dbReference type="SMART" id="SM00347">
    <property type="entry name" value="HTH_MARR"/>
    <property type="match status" value="1"/>
</dbReference>
<dbReference type="PANTHER" id="PTHR33164:SF43">
    <property type="entry name" value="HTH-TYPE TRANSCRIPTIONAL REPRESSOR YETL"/>
    <property type="match status" value="1"/>
</dbReference>
<dbReference type="InterPro" id="IPR039422">
    <property type="entry name" value="MarR/SlyA-like"/>
</dbReference>
<evidence type="ECO:0000313" key="3">
    <source>
        <dbReference type="Proteomes" id="UP000565745"/>
    </source>
</evidence>
<dbReference type="AlphaFoldDB" id="A0A7W6Q3D9"/>
<reference evidence="2 3" key="1">
    <citation type="submission" date="2020-08" db="EMBL/GenBank/DDBJ databases">
        <title>Genomic Encyclopedia of Type Strains, Phase IV (KMG-IV): sequencing the most valuable type-strain genomes for metagenomic binning, comparative biology and taxonomic classification.</title>
        <authorList>
            <person name="Goeker M."/>
        </authorList>
    </citation>
    <scope>NUCLEOTIDE SEQUENCE [LARGE SCALE GENOMIC DNA]</scope>
    <source>
        <strain evidence="2 3">DSM 101015</strain>
    </source>
</reference>
<dbReference type="PRINTS" id="PR00598">
    <property type="entry name" value="HTHMARR"/>
</dbReference>
<dbReference type="Pfam" id="PF01047">
    <property type="entry name" value="MarR"/>
    <property type="match status" value="1"/>
</dbReference>
<dbReference type="InterPro" id="IPR036390">
    <property type="entry name" value="WH_DNA-bd_sf"/>
</dbReference>
<comment type="caution">
    <text evidence="2">The sequence shown here is derived from an EMBL/GenBank/DDBJ whole genome shotgun (WGS) entry which is preliminary data.</text>
</comment>